<evidence type="ECO:0000313" key="7">
    <source>
        <dbReference type="EMBL" id="VDK18386.1"/>
    </source>
</evidence>
<gene>
    <name evidence="7" type="ORF">ASIM_LOCUS1073</name>
</gene>
<reference evidence="7 8" key="2">
    <citation type="submission" date="2018-11" db="EMBL/GenBank/DDBJ databases">
        <authorList>
            <consortium name="Pathogen Informatics"/>
        </authorList>
    </citation>
    <scope>NUCLEOTIDE SEQUENCE [LARGE SCALE GENOMIC DNA]</scope>
</reference>
<dbReference type="GO" id="GO:0005829">
    <property type="term" value="C:cytosol"/>
    <property type="evidence" value="ECO:0007669"/>
    <property type="project" value="TreeGrafter"/>
</dbReference>
<reference evidence="9" key="1">
    <citation type="submission" date="2017-02" db="UniProtKB">
        <authorList>
            <consortium name="WormBaseParasite"/>
        </authorList>
    </citation>
    <scope>IDENTIFICATION</scope>
</reference>
<feature type="domain" description="Armadillo-like helical" evidence="6">
    <location>
        <begin position="38"/>
        <end position="269"/>
    </location>
</feature>
<dbReference type="SMART" id="SM01158">
    <property type="entry name" value="DUF1741"/>
    <property type="match status" value="1"/>
</dbReference>
<evidence type="ECO:0000256" key="5">
    <source>
        <dbReference type="SAM" id="MobiDB-lite"/>
    </source>
</evidence>
<dbReference type="Proteomes" id="UP000267096">
    <property type="component" value="Unassembled WGS sequence"/>
</dbReference>
<name>A0A0M3J0Z0_ANISI</name>
<dbReference type="InterPro" id="IPR039868">
    <property type="entry name" value="ARMD3-like"/>
</dbReference>
<sequence length="308" mass="35533">MSIVDDMHALSVMHNPKLLLSTPLYRPPMLHRDAEFVDKPQACTIAAAFYDLIYEFIMSHMLITFPYHLYQLAIGIIHRMVAFEKRTSCRITKWKPIFEALLALLNFLASNEMHVDVTAVHQICVQIMILLNLFITYGDTFLPNDIAYDHMCYEIIRQEAVFRKLLKSAAKLRETDSENEENSRTATKIISQLENPLEIVSHFKDKLAQLNTTSFSEEEVLEVVRKNFDSLHLKLYEGLETAEPYDPNCINALLDDLRLFVKRNSKKRYSLQNFEYSDMLNALSSIESRKSSAVSRTHSRKSSASIDS</sequence>
<organism evidence="9">
    <name type="scientific">Anisakis simplex</name>
    <name type="common">Herring worm</name>
    <dbReference type="NCBI Taxonomy" id="6269"/>
    <lineage>
        <taxon>Eukaryota</taxon>
        <taxon>Metazoa</taxon>
        <taxon>Ecdysozoa</taxon>
        <taxon>Nematoda</taxon>
        <taxon>Chromadorea</taxon>
        <taxon>Rhabditida</taxon>
        <taxon>Spirurina</taxon>
        <taxon>Ascaridomorpha</taxon>
        <taxon>Ascaridoidea</taxon>
        <taxon>Anisakidae</taxon>
        <taxon>Anisakis</taxon>
        <taxon>Anisakis simplex complex</taxon>
    </lineage>
</organism>
<evidence type="ECO:0000256" key="4">
    <source>
        <dbReference type="ARBA" id="ARBA00023136"/>
    </source>
</evidence>
<dbReference type="WBParaSite" id="ASIM_0000118401-mRNA-1">
    <property type="protein sequence ID" value="ASIM_0000118401-mRNA-1"/>
    <property type="gene ID" value="ASIM_0000118401"/>
</dbReference>
<evidence type="ECO:0000313" key="8">
    <source>
        <dbReference type="Proteomes" id="UP000267096"/>
    </source>
</evidence>
<dbReference type="EMBL" id="UYRR01000995">
    <property type="protein sequence ID" value="VDK18386.1"/>
    <property type="molecule type" value="Genomic_DNA"/>
</dbReference>
<proteinExistence type="predicted"/>
<evidence type="ECO:0000313" key="9">
    <source>
        <dbReference type="WBParaSite" id="ASIM_0000118401-mRNA-1"/>
    </source>
</evidence>
<dbReference type="Pfam" id="PF08427">
    <property type="entry name" value="ARMH3_C"/>
    <property type="match status" value="1"/>
</dbReference>
<dbReference type="PANTHER" id="PTHR13608:SF3">
    <property type="entry name" value="ARMADILLO-LIKE HELICAL DOMAIN-CONTAINING PROTEIN 3"/>
    <property type="match status" value="1"/>
</dbReference>
<dbReference type="GO" id="GO:0016020">
    <property type="term" value="C:membrane"/>
    <property type="evidence" value="ECO:0007669"/>
    <property type="project" value="UniProtKB-SubCell"/>
</dbReference>
<keyword evidence="2" id="KW-0812">Transmembrane</keyword>
<keyword evidence="8" id="KW-1185">Reference proteome</keyword>
<evidence type="ECO:0000256" key="2">
    <source>
        <dbReference type="ARBA" id="ARBA00022692"/>
    </source>
</evidence>
<evidence type="ECO:0000256" key="3">
    <source>
        <dbReference type="ARBA" id="ARBA00022989"/>
    </source>
</evidence>
<dbReference type="InterPro" id="IPR013636">
    <property type="entry name" value="ARMH3_C"/>
</dbReference>
<dbReference type="OrthoDB" id="2012278at2759"/>
<feature type="region of interest" description="Disordered" evidence="5">
    <location>
        <begin position="289"/>
        <end position="308"/>
    </location>
</feature>
<keyword evidence="4" id="KW-0472">Membrane</keyword>
<accession>A0A0M3J0Z0</accession>
<dbReference type="AlphaFoldDB" id="A0A0M3J0Z0"/>
<keyword evidence="3" id="KW-1133">Transmembrane helix</keyword>
<evidence type="ECO:0000259" key="6">
    <source>
        <dbReference type="SMART" id="SM01158"/>
    </source>
</evidence>
<comment type="subcellular location">
    <subcellularLocation>
        <location evidence="1">Membrane</location>
    </subcellularLocation>
</comment>
<protein>
    <submittedName>
        <fullName evidence="9">UPF0668 protein C10orf76 (inferred by orthology to a human protein)</fullName>
    </submittedName>
</protein>
<dbReference type="PANTHER" id="PTHR13608">
    <property type="entry name" value="ARMADILLO-LIKE HELICAL DOMAIN-CONTAINING PROTEIN 3"/>
    <property type="match status" value="1"/>
</dbReference>
<evidence type="ECO:0000256" key="1">
    <source>
        <dbReference type="ARBA" id="ARBA00004370"/>
    </source>
</evidence>